<dbReference type="SUPFAM" id="SSF52058">
    <property type="entry name" value="L domain-like"/>
    <property type="match status" value="1"/>
</dbReference>
<protein>
    <submittedName>
        <fullName evidence="1">Uncharacterized protein</fullName>
    </submittedName>
</protein>
<dbReference type="PANTHER" id="PTHR36766">
    <property type="entry name" value="PLANT BROAD-SPECTRUM MILDEW RESISTANCE PROTEIN RPW8"/>
    <property type="match status" value="1"/>
</dbReference>
<accession>A0A9R1AU99</accession>
<evidence type="ECO:0000313" key="2">
    <source>
        <dbReference type="Proteomes" id="UP000324705"/>
    </source>
</evidence>
<reference evidence="1 2" key="1">
    <citation type="submission" date="2017-09" db="EMBL/GenBank/DDBJ databases">
        <authorList>
            <consortium name="International Durum Wheat Genome Sequencing Consortium (IDWGSC)"/>
            <person name="Milanesi L."/>
        </authorList>
    </citation>
    <scope>NUCLEOTIDE SEQUENCE [LARGE SCALE GENOMIC DNA]</scope>
    <source>
        <strain evidence="2">cv. Svevo</strain>
    </source>
</reference>
<evidence type="ECO:0000313" key="1">
    <source>
        <dbReference type="EMBL" id="VAI40388.1"/>
    </source>
</evidence>
<dbReference type="Gramene" id="TRITD5Bv1G248290.1">
    <property type="protein sequence ID" value="TRITD5Bv1G248290.1"/>
    <property type="gene ID" value="TRITD5Bv1G248290"/>
</dbReference>
<name>A0A9R1AU99_TRITD</name>
<sequence>MLRCMQALAELFLEDCPGITQLAIEEEEENIQSYSISVPVHSSSGGPGDRLLTSSDQNGLLCLPLNLMSSLKKISIRELPHQVFRRKNEGLSRFTCLEKLTVWGCPRLLSSLVDKHGNDEQRNGRWLLPKSLEELEIRGDSPAMMQPCFPGNLTCLRKLQVWFSPSLRSLQLRNCTTLEELVIGNCGSVAAPESLQFLGSLKYLKVFRSPGVIPCLENLSRQGYALFPGLERLVVDGPSVFTMSVCKQLTSLQYLQLENWEFVTRLTEEQERGLQLLKSLQELEFRDCSYDLKYLPVALHCLPSLKRLKISGCLGISRLPEQGLPLSLQQLDISNCSKVFNDQCKSLETGKLKVNIVGNTQTA</sequence>
<dbReference type="InterPro" id="IPR032675">
    <property type="entry name" value="LRR_dom_sf"/>
</dbReference>
<proteinExistence type="predicted"/>
<dbReference type="Gene3D" id="3.80.10.10">
    <property type="entry name" value="Ribonuclease Inhibitor"/>
    <property type="match status" value="1"/>
</dbReference>
<dbReference type="PANTHER" id="PTHR36766:SF40">
    <property type="entry name" value="DISEASE RESISTANCE PROTEIN RGA3"/>
    <property type="match status" value="1"/>
</dbReference>
<keyword evidence="2" id="KW-1185">Reference proteome</keyword>
<dbReference type="EMBL" id="LT934120">
    <property type="protein sequence ID" value="VAI40388.1"/>
    <property type="molecule type" value="Genomic_DNA"/>
</dbReference>
<organism evidence="1 2">
    <name type="scientific">Triticum turgidum subsp. durum</name>
    <name type="common">Durum wheat</name>
    <name type="synonym">Triticum durum</name>
    <dbReference type="NCBI Taxonomy" id="4567"/>
    <lineage>
        <taxon>Eukaryota</taxon>
        <taxon>Viridiplantae</taxon>
        <taxon>Streptophyta</taxon>
        <taxon>Embryophyta</taxon>
        <taxon>Tracheophyta</taxon>
        <taxon>Spermatophyta</taxon>
        <taxon>Magnoliopsida</taxon>
        <taxon>Liliopsida</taxon>
        <taxon>Poales</taxon>
        <taxon>Poaceae</taxon>
        <taxon>BOP clade</taxon>
        <taxon>Pooideae</taxon>
        <taxon>Triticodae</taxon>
        <taxon>Triticeae</taxon>
        <taxon>Triticinae</taxon>
        <taxon>Triticum</taxon>
    </lineage>
</organism>
<dbReference type="Proteomes" id="UP000324705">
    <property type="component" value="Chromosome 5B"/>
</dbReference>
<gene>
    <name evidence="1" type="ORF">TRITD_5Bv1G248290</name>
</gene>
<dbReference type="AlphaFoldDB" id="A0A9R1AU99"/>